<gene>
    <name evidence="14" type="ORF">DVJ77_09740</name>
</gene>
<dbReference type="Pfam" id="PF05658">
    <property type="entry name" value="YadA_head"/>
    <property type="match status" value="4"/>
</dbReference>
<keyword evidence="9" id="KW-0472">Membrane</keyword>
<feature type="domain" description="Trimeric autotransporter adhesin YadA-like stalk" evidence="13">
    <location>
        <begin position="576"/>
        <end position="616"/>
    </location>
</feature>
<evidence type="ECO:0000259" key="13">
    <source>
        <dbReference type="Pfam" id="PF05662"/>
    </source>
</evidence>
<dbReference type="InterPro" id="IPR005594">
    <property type="entry name" value="YadA_C"/>
</dbReference>
<feature type="domain" description="Trimeric autotransporter adhesin YadA-like C-terminal membrane anchor" evidence="11">
    <location>
        <begin position="771"/>
        <end position="831"/>
    </location>
</feature>
<keyword evidence="6" id="KW-0812">Transmembrane</keyword>
<evidence type="ECO:0000313" key="14">
    <source>
        <dbReference type="EMBL" id="RDD81461.1"/>
    </source>
</evidence>
<dbReference type="GO" id="GO:0009986">
    <property type="term" value="C:cell surface"/>
    <property type="evidence" value="ECO:0007669"/>
    <property type="project" value="UniProtKB-SubCell"/>
</dbReference>
<reference evidence="14 15" key="1">
    <citation type="submission" date="2018-07" db="EMBL/GenBank/DDBJ databases">
        <title>Dyella tabacisoli L4-6T, whole genome shotgun sequence.</title>
        <authorList>
            <person name="Zhou X.-K."/>
            <person name="Li W.-J."/>
            <person name="Duan Y.-Q."/>
        </authorList>
    </citation>
    <scope>NUCLEOTIDE SEQUENCE [LARGE SCALE GENOMIC DNA]</scope>
    <source>
        <strain evidence="14 15">L4-6</strain>
    </source>
</reference>
<dbReference type="Pfam" id="PF05662">
    <property type="entry name" value="YadA_stalk"/>
    <property type="match status" value="7"/>
</dbReference>
<keyword evidence="10" id="KW-0998">Cell outer membrane</keyword>
<feature type="domain" description="Trimeric autotransporter adhesin YadA-like stalk" evidence="13">
    <location>
        <begin position="705"/>
        <end position="739"/>
    </location>
</feature>
<evidence type="ECO:0000256" key="7">
    <source>
        <dbReference type="ARBA" id="ARBA00022729"/>
    </source>
</evidence>
<dbReference type="RefSeq" id="WP_114845332.1">
    <property type="nucleotide sequence ID" value="NZ_KZ857176.1"/>
</dbReference>
<dbReference type="InterPro" id="IPR008640">
    <property type="entry name" value="Adhesin_Head_dom"/>
</dbReference>
<evidence type="ECO:0000256" key="2">
    <source>
        <dbReference type="ARBA" id="ARBA00004442"/>
    </source>
</evidence>
<dbReference type="Proteomes" id="UP000253782">
    <property type="component" value="Unassembled WGS sequence"/>
</dbReference>
<evidence type="ECO:0000256" key="4">
    <source>
        <dbReference type="ARBA" id="ARBA00022448"/>
    </source>
</evidence>
<dbReference type="Pfam" id="PF03895">
    <property type="entry name" value="YadA_anchor"/>
    <property type="match status" value="1"/>
</dbReference>
<comment type="similarity">
    <text evidence="3">Belongs to the autotransporter-2 (AT-2) (TC 1.B.40) family.</text>
</comment>
<dbReference type="Gene3D" id="2.60.40.4050">
    <property type="match status" value="3"/>
</dbReference>
<evidence type="ECO:0000256" key="1">
    <source>
        <dbReference type="ARBA" id="ARBA00004241"/>
    </source>
</evidence>
<evidence type="ECO:0000256" key="8">
    <source>
        <dbReference type="ARBA" id="ARBA00022927"/>
    </source>
</evidence>
<dbReference type="OrthoDB" id="1632057at2"/>
<evidence type="ECO:0000313" key="15">
    <source>
        <dbReference type="Proteomes" id="UP000253782"/>
    </source>
</evidence>
<dbReference type="InterPro" id="IPR011049">
    <property type="entry name" value="Serralysin-like_metalloprot_C"/>
</dbReference>
<feature type="domain" description="Trimeric autotransporter adhesin YadA-like head" evidence="12">
    <location>
        <begin position="237"/>
        <end position="256"/>
    </location>
</feature>
<dbReference type="GO" id="GO:0015031">
    <property type="term" value="P:protein transport"/>
    <property type="evidence" value="ECO:0007669"/>
    <property type="project" value="UniProtKB-KW"/>
</dbReference>
<proteinExistence type="inferred from homology"/>
<dbReference type="SUPFAM" id="SSF101967">
    <property type="entry name" value="Adhesin YadA, collagen-binding domain"/>
    <property type="match status" value="5"/>
</dbReference>
<keyword evidence="7" id="KW-0732">Signal</keyword>
<keyword evidence="8" id="KW-0653">Protein transport</keyword>
<dbReference type="InterPro" id="IPR045584">
    <property type="entry name" value="Pilin-like"/>
</dbReference>
<evidence type="ECO:0000256" key="10">
    <source>
        <dbReference type="ARBA" id="ARBA00023237"/>
    </source>
</evidence>
<dbReference type="Gene3D" id="1.20.5.170">
    <property type="match status" value="4"/>
</dbReference>
<evidence type="ECO:0000259" key="12">
    <source>
        <dbReference type="Pfam" id="PF05658"/>
    </source>
</evidence>
<evidence type="ECO:0000256" key="9">
    <source>
        <dbReference type="ARBA" id="ARBA00023136"/>
    </source>
</evidence>
<comment type="caution">
    <text evidence="14">The sequence shown here is derived from an EMBL/GenBank/DDBJ whole genome shotgun (WGS) entry which is preliminary data.</text>
</comment>
<dbReference type="Gene3D" id="6.10.250.2040">
    <property type="match status" value="2"/>
</dbReference>
<evidence type="ECO:0000256" key="3">
    <source>
        <dbReference type="ARBA" id="ARBA00005848"/>
    </source>
</evidence>
<sequence length="831" mass="82609">TGDITNLGDTVTNITNNITNGTIGLVQQDAVNKTITIGKDVTGTVINVAGTDGTQVINRKLTGVAAGTLADDSTDAVNGAQLKTTNDNVTKVEGDVTNLGDTVNNITNNITNGTMGLVQQDATSKNITIGKDVGGTVINVAGTDGTQVINRKLTGVAAGTLADDSTDAVNGAQLKTTNDNVTKVEGDVTTINNALTSSTRYLKVNGLPGEGHGDVDASASGGNAIAVGPGAVASDSNTVAVGHQANATGVNSIALGLQTKSIGVESVALGSYSVSDRDFTVSVGNAGMERQIVHVKAGTERSDAVNVGQLTPVVDALGGGAKIDAVTGAVTGPTYTVQNGTQTTVGGALDALDTGVKKNTDDITSITHNITNGTVGLVQQDAANKTITIGKDVGGTVINVAGTDGTQAVDRQVTGVADGVNANDAVNVGQLSNAQSAVTTAITNNVKTAFGDTLNYFKADGANDGSDDATVAKGSKGVAMGAGAEVTADADNAVALGAGSVADKANTVSVGAIGKERRITNVADGVDDTDAANMSQLKKTGIIDPDGTVREAVTYDTGSSRGVVTLGGGAAGTLMTNLRDGAIATGSRDAVNGGQIAAIRDDLQNKITNVDNRVINIENNGSGLGKGTAGVAVDGADGVAGKPAVVTTGSEGTAAGMNAQATGTGSTAVGANSVASGANSTAIGAGSVADRADTVSVGSLTSQRQITNVAAGTAPTDAVNMSQFNAGVTEAKDWAKSYTDKRFDSVSRDINRIGQRANAGVASAMAMASLPQAYEPGRNMMGASVGMFRGETSLAVGLSAISESGRWVYKFNASSNTRGDLGAGMGVGMMW</sequence>
<name>A0A369ULQ2_9GAMM</name>
<keyword evidence="5" id="KW-1134">Transmembrane beta strand</keyword>
<feature type="domain" description="Trimeric autotransporter adhesin YadA-like head" evidence="12">
    <location>
        <begin position="675"/>
        <end position="699"/>
    </location>
</feature>
<feature type="domain" description="Trimeric autotransporter adhesin YadA-like stalk" evidence="13">
    <location>
        <begin position="518"/>
        <end position="540"/>
    </location>
</feature>
<feature type="domain" description="Trimeric autotransporter adhesin YadA-like head" evidence="12">
    <location>
        <begin position="648"/>
        <end position="673"/>
    </location>
</feature>
<keyword evidence="15" id="KW-1185">Reference proteome</keyword>
<accession>A0A369ULQ2</accession>
<evidence type="ECO:0008006" key="16">
    <source>
        <dbReference type="Google" id="ProtNLM"/>
    </source>
</evidence>
<feature type="domain" description="Trimeric autotransporter adhesin YadA-like stalk" evidence="13">
    <location>
        <begin position="291"/>
        <end position="321"/>
    </location>
</feature>
<dbReference type="GO" id="GO:0009279">
    <property type="term" value="C:cell outer membrane"/>
    <property type="evidence" value="ECO:0007669"/>
    <property type="project" value="UniProtKB-SubCell"/>
</dbReference>
<dbReference type="Gene3D" id="3.30.1300.30">
    <property type="entry name" value="GSPII I/J protein-like"/>
    <property type="match status" value="1"/>
</dbReference>
<comment type="subcellular location">
    <subcellularLocation>
        <location evidence="2">Cell outer membrane</location>
    </subcellularLocation>
    <subcellularLocation>
        <location evidence="1">Cell surface</location>
    </subcellularLocation>
</comment>
<evidence type="ECO:0000256" key="6">
    <source>
        <dbReference type="ARBA" id="ARBA00022692"/>
    </source>
</evidence>
<feature type="non-terminal residue" evidence="14">
    <location>
        <position position="1"/>
    </location>
</feature>
<feature type="domain" description="Trimeric autotransporter adhesin YadA-like head" evidence="12">
    <location>
        <begin position="488"/>
        <end position="512"/>
    </location>
</feature>
<protein>
    <recommendedName>
        <fullName evidence="16">Adhesin</fullName>
    </recommendedName>
</protein>
<evidence type="ECO:0000256" key="5">
    <source>
        <dbReference type="ARBA" id="ARBA00022452"/>
    </source>
</evidence>
<evidence type="ECO:0000259" key="11">
    <source>
        <dbReference type="Pfam" id="PF03895"/>
    </source>
</evidence>
<feature type="domain" description="Trimeric autotransporter adhesin YadA-like stalk" evidence="13">
    <location>
        <begin position="412"/>
        <end position="449"/>
    </location>
</feature>
<dbReference type="InterPro" id="IPR008635">
    <property type="entry name" value="Coiled_stalk_dom"/>
</dbReference>
<feature type="domain" description="Trimeric autotransporter adhesin YadA-like stalk" evidence="13">
    <location>
        <begin position="152"/>
        <end position="193"/>
    </location>
</feature>
<dbReference type="AlphaFoldDB" id="A0A369ULQ2"/>
<dbReference type="SUPFAM" id="SSF54523">
    <property type="entry name" value="Pili subunits"/>
    <property type="match status" value="1"/>
</dbReference>
<organism evidence="14 15">
    <name type="scientific">Dyella tabacisoli</name>
    <dbReference type="NCBI Taxonomy" id="2282381"/>
    <lineage>
        <taxon>Bacteria</taxon>
        <taxon>Pseudomonadati</taxon>
        <taxon>Pseudomonadota</taxon>
        <taxon>Gammaproteobacteria</taxon>
        <taxon>Lysobacterales</taxon>
        <taxon>Rhodanobacteraceae</taxon>
        <taxon>Dyella</taxon>
    </lineage>
</organism>
<dbReference type="EMBL" id="QQAH01000009">
    <property type="protein sequence ID" value="RDD81461.1"/>
    <property type="molecule type" value="Genomic_DNA"/>
</dbReference>
<feature type="domain" description="Trimeric autotransporter adhesin YadA-like stalk" evidence="13">
    <location>
        <begin position="60"/>
        <end position="103"/>
    </location>
</feature>
<keyword evidence="4" id="KW-0813">Transport</keyword>